<feature type="signal peptide" evidence="1">
    <location>
        <begin position="1"/>
        <end position="26"/>
    </location>
</feature>
<name>A0A1I2IAT1_9GAMM</name>
<dbReference type="AlphaFoldDB" id="A0A1I2IAT1"/>
<feature type="chain" id="PRO_5011784572" description="Rap1a immunity protein domain-containing protein" evidence="1">
    <location>
        <begin position="27"/>
        <end position="160"/>
    </location>
</feature>
<sequence length="160" mass="16705">MNTHRIVPWALAICVLAPAAASPVLTAQYLHQICRAYLDDDGPHSVGARDCALYVQGVLDGLAVSVRARDTSADSWAARAARTRLGPRMRTLSALRVEPQCPPPTLAEAVSHIVAYLDRQDLPPDVPAAEVMATVLAGEAACGLEQATVADTVAGAGAGR</sequence>
<evidence type="ECO:0000256" key="1">
    <source>
        <dbReference type="SAM" id="SignalP"/>
    </source>
</evidence>
<reference evidence="2 3" key="1">
    <citation type="submission" date="2016-10" db="EMBL/GenBank/DDBJ databases">
        <authorList>
            <person name="de Groot N.N."/>
        </authorList>
    </citation>
    <scope>NUCLEOTIDE SEQUENCE [LARGE SCALE GENOMIC DNA]</scope>
    <source>
        <strain evidence="2 3">DSM 23609</strain>
    </source>
</reference>
<dbReference type="EMBL" id="FOOC01000003">
    <property type="protein sequence ID" value="SFF39442.1"/>
    <property type="molecule type" value="Genomic_DNA"/>
</dbReference>
<proteinExistence type="predicted"/>
<organism evidence="2 3">
    <name type="scientific">Fontimonas thermophila</name>
    <dbReference type="NCBI Taxonomy" id="1076937"/>
    <lineage>
        <taxon>Bacteria</taxon>
        <taxon>Pseudomonadati</taxon>
        <taxon>Pseudomonadota</taxon>
        <taxon>Gammaproteobacteria</taxon>
        <taxon>Nevskiales</taxon>
        <taxon>Nevskiaceae</taxon>
        <taxon>Fontimonas</taxon>
    </lineage>
</organism>
<evidence type="ECO:0008006" key="4">
    <source>
        <dbReference type="Google" id="ProtNLM"/>
    </source>
</evidence>
<dbReference type="RefSeq" id="WP_091532235.1">
    <property type="nucleotide sequence ID" value="NZ_FOOC01000003.1"/>
</dbReference>
<gene>
    <name evidence="2" type="ORF">SAMN04488120_103176</name>
</gene>
<dbReference type="Proteomes" id="UP000199771">
    <property type="component" value="Unassembled WGS sequence"/>
</dbReference>
<keyword evidence="1" id="KW-0732">Signal</keyword>
<keyword evidence="3" id="KW-1185">Reference proteome</keyword>
<accession>A0A1I2IAT1</accession>
<evidence type="ECO:0000313" key="2">
    <source>
        <dbReference type="EMBL" id="SFF39442.1"/>
    </source>
</evidence>
<evidence type="ECO:0000313" key="3">
    <source>
        <dbReference type="Proteomes" id="UP000199771"/>
    </source>
</evidence>
<protein>
    <recommendedName>
        <fullName evidence="4">Rap1a immunity protein domain-containing protein</fullName>
    </recommendedName>
</protein>